<dbReference type="GO" id="GO:0009432">
    <property type="term" value="P:SOS response"/>
    <property type="evidence" value="ECO:0007669"/>
    <property type="project" value="TreeGrafter"/>
</dbReference>
<evidence type="ECO:0000256" key="8">
    <source>
        <dbReference type="ARBA" id="ARBA00022842"/>
    </source>
</evidence>
<dbReference type="Gene3D" id="1.10.150.20">
    <property type="entry name" value="5' to 3' exonuclease, C-terminal subdomain"/>
    <property type="match status" value="1"/>
</dbReference>
<dbReference type="Gene3D" id="3.40.1170.60">
    <property type="match status" value="1"/>
</dbReference>
<comment type="similarity">
    <text evidence="1 13">Belongs to the DNA polymerase type-Y family.</text>
</comment>
<feature type="binding site" evidence="13">
    <location>
        <position position="20"/>
    </location>
    <ligand>
        <name>Mg(2+)</name>
        <dbReference type="ChEBI" id="CHEBI:18420"/>
    </ligand>
</feature>
<feature type="binding site" evidence="13">
    <location>
        <position position="113"/>
    </location>
    <ligand>
        <name>Mg(2+)</name>
        <dbReference type="ChEBI" id="CHEBI:18420"/>
    </ligand>
</feature>
<evidence type="ECO:0000259" key="14">
    <source>
        <dbReference type="PROSITE" id="PS50173"/>
    </source>
</evidence>
<dbReference type="EC" id="2.7.7.7" evidence="13"/>
<keyword evidence="5 13" id="KW-0235">DNA replication</keyword>
<dbReference type="GO" id="GO:0006261">
    <property type="term" value="P:DNA-templated DNA replication"/>
    <property type="evidence" value="ECO:0007669"/>
    <property type="project" value="UniProtKB-UniRule"/>
</dbReference>
<evidence type="ECO:0000256" key="11">
    <source>
        <dbReference type="ARBA" id="ARBA00025589"/>
    </source>
</evidence>
<comment type="catalytic activity">
    <reaction evidence="12 13">
        <text>DNA(n) + a 2'-deoxyribonucleoside 5'-triphosphate = DNA(n+1) + diphosphate</text>
        <dbReference type="Rhea" id="RHEA:22508"/>
        <dbReference type="Rhea" id="RHEA-COMP:17339"/>
        <dbReference type="Rhea" id="RHEA-COMP:17340"/>
        <dbReference type="ChEBI" id="CHEBI:33019"/>
        <dbReference type="ChEBI" id="CHEBI:61560"/>
        <dbReference type="ChEBI" id="CHEBI:173112"/>
        <dbReference type="EC" id="2.7.7.7"/>
    </reaction>
</comment>
<dbReference type="InterPro" id="IPR050116">
    <property type="entry name" value="DNA_polymerase-Y"/>
</dbReference>
<keyword evidence="16" id="KW-1185">Reference proteome</keyword>
<dbReference type="AlphaFoldDB" id="A0A3A4FD93"/>
<gene>
    <name evidence="13" type="primary">dinB</name>
    <name evidence="15" type="ORF">D3250_04600</name>
</gene>
<keyword evidence="13" id="KW-0238">DNA-binding</keyword>
<dbReference type="EMBL" id="QYZP01000001">
    <property type="protein sequence ID" value="RJN33077.1"/>
    <property type="molecule type" value="Genomic_DNA"/>
</dbReference>
<evidence type="ECO:0000256" key="5">
    <source>
        <dbReference type="ARBA" id="ARBA00022705"/>
    </source>
</evidence>
<evidence type="ECO:0000256" key="12">
    <source>
        <dbReference type="ARBA" id="ARBA00049244"/>
    </source>
</evidence>
<evidence type="ECO:0000256" key="6">
    <source>
        <dbReference type="ARBA" id="ARBA00022723"/>
    </source>
</evidence>
<sequence length="404" mass="44677">MGSEQSKSQGRASSIFAHVDMDAFYVEAELLDKPELRGRKVIVAGEGRSVVLSASYPARADGVRSAMPLTRACRLSPESVVLPPQMDRYRRLSAEIMGYFDTLTHRKEQLSVDEAFLDLTGSRRRLGTPEEMGQLIRSGLRERVGLPASVGIADRKFISKIASTTAKPDGLLVVPPHRRLEFLHSLEAKHLWGVGEKTAEALTHMGLRTVRQIAETPRDVLAHRFGAVGHHLHDLAWGRDPRQVETHRVEKSIGAEETFETDLSDDAELQRELLRLAHRVAARLRAAGLSASGVSLKLRWRDFSSLTRSASLPHPTQSAPELHRHSVRLMAGLGPRKQPVRLIGIRAERLTGADGSLQLSFDAHDDDWQAAQRALDDVAGKFPQAALRPATLLDSKDQRTADEV</sequence>
<evidence type="ECO:0000256" key="13">
    <source>
        <dbReference type="HAMAP-Rule" id="MF_01113"/>
    </source>
</evidence>
<comment type="subcellular location">
    <subcellularLocation>
        <location evidence="13">Cytoplasm</location>
    </subcellularLocation>
</comment>
<dbReference type="InterPro" id="IPR043502">
    <property type="entry name" value="DNA/RNA_pol_sf"/>
</dbReference>
<comment type="subunit">
    <text evidence="13">Monomer.</text>
</comment>
<dbReference type="GO" id="GO:0042276">
    <property type="term" value="P:error-prone translesion synthesis"/>
    <property type="evidence" value="ECO:0007669"/>
    <property type="project" value="TreeGrafter"/>
</dbReference>
<dbReference type="CDD" id="cd03586">
    <property type="entry name" value="PolY_Pol_IV_kappa"/>
    <property type="match status" value="1"/>
</dbReference>
<name>A0A3A4FD93_9MICC</name>
<dbReference type="Gene3D" id="3.30.1490.100">
    <property type="entry name" value="DNA polymerase, Y-family, little finger domain"/>
    <property type="match status" value="1"/>
</dbReference>
<evidence type="ECO:0000256" key="9">
    <source>
        <dbReference type="ARBA" id="ARBA00022932"/>
    </source>
</evidence>
<comment type="function">
    <text evidence="11 13">Poorly processive, error-prone DNA polymerase involved in untargeted mutagenesis. Copies undamaged DNA at stalled replication forks, which arise in vivo from mismatched or misaligned primer ends. These misaligned primers can be extended by PolIV. Exhibits no 3'-5' exonuclease (proofreading) activity. May be involved in translesional synthesis, in conjunction with the beta clamp from PolIII.</text>
</comment>
<dbReference type="Pfam" id="PF00817">
    <property type="entry name" value="IMS"/>
    <property type="match status" value="1"/>
</dbReference>
<keyword evidence="10 13" id="KW-0234">DNA repair</keyword>
<dbReference type="GO" id="GO:0005829">
    <property type="term" value="C:cytosol"/>
    <property type="evidence" value="ECO:0007669"/>
    <property type="project" value="TreeGrafter"/>
</dbReference>
<dbReference type="InterPro" id="IPR001126">
    <property type="entry name" value="UmuC"/>
</dbReference>
<evidence type="ECO:0000256" key="7">
    <source>
        <dbReference type="ARBA" id="ARBA00022763"/>
    </source>
</evidence>
<dbReference type="InterPro" id="IPR043128">
    <property type="entry name" value="Rev_trsase/Diguanyl_cyclase"/>
</dbReference>
<dbReference type="Gene3D" id="3.30.70.270">
    <property type="match status" value="1"/>
</dbReference>
<keyword evidence="7 13" id="KW-0227">DNA damage</keyword>
<dbReference type="Proteomes" id="UP000266615">
    <property type="component" value="Unassembled WGS sequence"/>
</dbReference>
<evidence type="ECO:0000256" key="1">
    <source>
        <dbReference type="ARBA" id="ARBA00010945"/>
    </source>
</evidence>
<dbReference type="HAMAP" id="MF_01113">
    <property type="entry name" value="DNApol_IV"/>
    <property type="match status" value="1"/>
</dbReference>
<dbReference type="InterPro" id="IPR022880">
    <property type="entry name" value="DNApol_IV"/>
</dbReference>
<reference evidence="15 16" key="1">
    <citation type="submission" date="2018-09" db="EMBL/GenBank/DDBJ databases">
        <title>Nesterenkonia natronophila sp. nov., an alkaliphilic actinobacteriume isolated from a soda lake, and emended description of the genus Nesterenkonia.</title>
        <authorList>
            <person name="Menes R.J."/>
            <person name="Iriarte A."/>
        </authorList>
    </citation>
    <scope>NUCLEOTIDE SEQUENCE [LARGE SCALE GENOMIC DNA]</scope>
    <source>
        <strain evidence="15 16">M8</strain>
    </source>
</reference>
<dbReference type="InterPro" id="IPR017961">
    <property type="entry name" value="DNA_pol_Y-fam_little_finger"/>
</dbReference>
<feature type="active site" evidence="13">
    <location>
        <position position="114"/>
    </location>
</feature>
<dbReference type="GO" id="GO:0003887">
    <property type="term" value="F:DNA-directed DNA polymerase activity"/>
    <property type="evidence" value="ECO:0007669"/>
    <property type="project" value="UniProtKB-UniRule"/>
</dbReference>
<keyword evidence="13" id="KW-0963">Cytoplasm</keyword>
<feature type="site" description="Substrate discrimination" evidence="13">
    <location>
        <position position="25"/>
    </location>
</feature>
<comment type="cofactor">
    <cofactor evidence="13">
        <name>Mg(2+)</name>
        <dbReference type="ChEBI" id="CHEBI:18420"/>
    </cofactor>
    <text evidence="13">Binds 2 magnesium ions per subunit.</text>
</comment>
<organism evidence="15 16">
    <name type="scientific">Nesterenkonia natronophila</name>
    <dbReference type="NCBI Taxonomy" id="2174932"/>
    <lineage>
        <taxon>Bacteria</taxon>
        <taxon>Bacillati</taxon>
        <taxon>Actinomycetota</taxon>
        <taxon>Actinomycetes</taxon>
        <taxon>Micrococcales</taxon>
        <taxon>Micrococcaceae</taxon>
        <taxon>Nesterenkonia</taxon>
    </lineage>
</organism>
<dbReference type="InterPro" id="IPR036775">
    <property type="entry name" value="DNA_pol_Y-fam_lit_finger_sf"/>
</dbReference>
<evidence type="ECO:0000256" key="3">
    <source>
        <dbReference type="ARBA" id="ARBA00022679"/>
    </source>
</evidence>
<dbReference type="PANTHER" id="PTHR11076:SF33">
    <property type="entry name" value="DNA POLYMERASE KAPPA"/>
    <property type="match status" value="1"/>
</dbReference>
<dbReference type="NCBIfam" id="NF002677">
    <property type="entry name" value="PRK02406.1"/>
    <property type="match status" value="1"/>
</dbReference>
<keyword evidence="3 13" id="KW-0808">Transferase</keyword>
<dbReference type="GO" id="GO:0000287">
    <property type="term" value="F:magnesium ion binding"/>
    <property type="evidence" value="ECO:0007669"/>
    <property type="project" value="UniProtKB-UniRule"/>
</dbReference>
<accession>A0A3A4FD93</accession>
<keyword evidence="6 13" id="KW-0479">Metal-binding</keyword>
<keyword evidence="8 13" id="KW-0460">Magnesium</keyword>
<proteinExistence type="inferred from homology"/>
<dbReference type="RefSeq" id="WP_119902121.1">
    <property type="nucleotide sequence ID" value="NZ_QYZP01000001.1"/>
</dbReference>
<keyword evidence="2 13" id="KW-0515">Mutator protein</keyword>
<evidence type="ECO:0000256" key="4">
    <source>
        <dbReference type="ARBA" id="ARBA00022695"/>
    </source>
</evidence>
<dbReference type="GO" id="GO:0006281">
    <property type="term" value="P:DNA repair"/>
    <property type="evidence" value="ECO:0007669"/>
    <property type="project" value="UniProtKB-UniRule"/>
</dbReference>
<evidence type="ECO:0000313" key="16">
    <source>
        <dbReference type="Proteomes" id="UP000266615"/>
    </source>
</evidence>
<comment type="caution">
    <text evidence="15">The sequence shown here is derived from an EMBL/GenBank/DDBJ whole genome shotgun (WGS) entry which is preliminary data.</text>
</comment>
<dbReference type="SUPFAM" id="SSF100879">
    <property type="entry name" value="Lesion bypass DNA polymerase (Y-family), little finger domain"/>
    <property type="match status" value="1"/>
</dbReference>
<dbReference type="Pfam" id="PF11799">
    <property type="entry name" value="IMS_C"/>
    <property type="match status" value="1"/>
</dbReference>
<evidence type="ECO:0000313" key="15">
    <source>
        <dbReference type="EMBL" id="RJN33077.1"/>
    </source>
</evidence>
<evidence type="ECO:0000256" key="10">
    <source>
        <dbReference type="ARBA" id="ARBA00023204"/>
    </source>
</evidence>
<evidence type="ECO:0000256" key="2">
    <source>
        <dbReference type="ARBA" id="ARBA00022457"/>
    </source>
</evidence>
<dbReference type="GO" id="GO:0003684">
    <property type="term" value="F:damaged DNA binding"/>
    <property type="evidence" value="ECO:0007669"/>
    <property type="project" value="InterPro"/>
</dbReference>
<dbReference type="SUPFAM" id="SSF56672">
    <property type="entry name" value="DNA/RNA polymerases"/>
    <property type="match status" value="1"/>
</dbReference>
<dbReference type="FunFam" id="3.30.1490.100:FF:000004">
    <property type="entry name" value="DNA polymerase IV"/>
    <property type="match status" value="1"/>
</dbReference>
<dbReference type="OrthoDB" id="9808813at2"/>
<dbReference type="PANTHER" id="PTHR11076">
    <property type="entry name" value="DNA REPAIR POLYMERASE UMUC / TRANSFERASE FAMILY MEMBER"/>
    <property type="match status" value="1"/>
</dbReference>
<feature type="domain" description="UmuC" evidence="14">
    <location>
        <begin position="16"/>
        <end position="195"/>
    </location>
</feature>
<dbReference type="PROSITE" id="PS50173">
    <property type="entry name" value="UMUC"/>
    <property type="match status" value="1"/>
</dbReference>
<protein>
    <recommendedName>
        <fullName evidence="13">DNA polymerase IV</fullName>
        <shortName evidence="13">Pol IV</shortName>
        <ecNumber evidence="13">2.7.7.7</ecNumber>
    </recommendedName>
</protein>
<keyword evidence="4 13" id="KW-0548">Nucleotidyltransferase</keyword>
<keyword evidence="9 13" id="KW-0239">DNA-directed DNA polymerase</keyword>